<name>A0A8S5R0E9_9CAUD</name>
<reference evidence="1" key="1">
    <citation type="journal article" date="2021" name="Proc. Natl. Acad. Sci. U.S.A.">
        <title>A Catalog of Tens of Thousands of Viruses from Human Metagenomes Reveals Hidden Associations with Chronic Diseases.</title>
        <authorList>
            <person name="Tisza M.J."/>
            <person name="Buck C.B."/>
        </authorList>
    </citation>
    <scope>NUCLEOTIDE SEQUENCE</scope>
    <source>
        <strain evidence="1">CtyvQ1</strain>
    </source>
</reference>
<dbReference type="EMBL" id="BK015776">
    <property type="protein sequence ID" value="DAE24571.1"/>
    <property type="molecule type" value="Genomic_DNA"/>
</dbReference>
<accession>A0A8S5R0E9</accession>
<proteinExistence type="predicted"/>
<protein>
    <submittedName>
        <fullName evidence="1">Uncharacterized protein</fullName>
    </submittedName>
</protein>
<sequence length="68" mass="8276">MIYIVQRWYISEFEEYVDTVLVTTNQDKAFVVCKEMQKLYPNDDIDIAEWQDGEIPYRYRFELGEVND</sequence>
<organism evidence="1">
    <name type="scientific">Siphoviridae sp. ctyvQ1</name>
    <dbReference type="NCBI Taxonomy" id="2826525"/>
    <lineage>
        <taxon>Viruses</taxon>
        <taxon>Duplodnaviria</taxon>
        <taxon>Heunggongvirae</taxon>
        <taxon>Uroviricota</taxon>
        <taxon>Caudoviricetes</taxon>
    </lineage>
</organism>
<evidence type="ECO:0000313" key="1">
    <source>
        <dbReference type="EMBL" id="DAE24571.1"/>
    </source>
</evidence>